<dbReference type="GO" id="GO:0005829">
    <property type="term" value="C:cytosol"/>
    <property type="evidence" value="ECO:0007669"/>
    <property type="project" value="TreeGrafter"/>
</dbReference>
<dbReference type="InterPro" id="IPR036061">
    <property type="entry name" value="CheW-like_dom_sf"/>
</dbReference>
<accession>A0A410QCC6</accession>
<dbReference type="PROSITE" id="PS50851">
    <property type="entry name" value="CHEW"/>
    <property type="match status" value="1"/>
</dbReference>
<name>A0A410QCC6_9FIRM</name>
<dbReference type="PANTHER" id="PTHR22617">
    <property type="entry name" value="CHEMOTAXIS SENSOR HISTIDINE KINASE-RELATED"/>
    <property type="match status" value="1"/>
</dbReference>
<dbReference type="Pfam" id="PF01584">
    <property type="entry name" value="CheW"/>
    <property type="match status" value="1"/>
</dbReference>
<organism evidence="2 3">
    <name type="scientific">Acidilutibacter cellobiosedens</name>
    <dbReference type="NCBI Taxonomy" id="2507161"/>
    <lineage>
        <taxon>Bacteria</taxon>
        <taxon>Bacillati</taxon>
        <taxon>Bacillota</taxon>
        <taxon>Tissierellia</taxon>
        <taxon>Tissierellales</taxon>
        <taxon>Acidilutibacteraceae</taxon>
        <taxon>Acidilutibacter</taxon>
    </lineage>
</organism>
<evidence type="ECO:0000313" key="2">
    <source>
        <dbReference type="EMBL" id="QAT61630.1"/>
    </source>
</evidence>
<dbReference type="InterPro" id="IPR039315">
    <property type="entry name" value="CheW"/>
</dbReference>
<evidence type="ECO:0000259" key="1">
    <source>
        <dbReference type="PROSITE" id="PS50851"/>
    </source>
</evidence>
<dbReference type="Gene3D" id="2.40.50.180">
    <property type="entry name" value="CheA-289, Domain 4"/>
    <property type="match status" value="1"/>
</dbReference>
<reference evidence="3" key="1">
    <citation type="submission" date="2019-01" db="EMBL/GenBank/DDBJ databases">
        <title>Draft genomes of a novel of Sporanaerobacter strains.</title>
        <authorList>
            <person name="Ma S."/>
        </authorList>
    </citation>
    <scope>NUCLEOTIDE SEQUENCE [LARGE SCALE GENOMIC DNA]</scope>
    <source>
        <strain evidence="3">NJN-17</strain>
    </source>
</reference>
<dbReference type="RefSeq" id="WP_114217791.1">
    <property type="nucleotide sequence ID" value="NZ_CP035282.1"/>
</dbReference>
<dbReference type="Gene3D" id="2.30.30.40">
    <property type="entry name" value="SH3 Domains"/>
    <property type="match status" value="1"/>
</dbReference>
<dbReference type="InterPro" id="IPR002545">
    <property type="entry name" value="CheW-lke_dom"/>
</dbReference>
<dbReference type="AlphaFoldDB" id="A0A410QCC6"/>
<dbReference type="GO" id="GO:0006935">
    <property type="term" value="P:chemotaxis"/>
    <property type="evidence" value="ECO:0007669"/>
    <property type="project" value="InterPro"/>
</dbReference>
<dbReference type="PANTHER" id="PTHR22617:SF23">
    <property type="entry name" value="CHEMOTAXIS PROTEIN CHEW"/>
    <property type="match status" value="1"/>
</dbReference>
<dbReference type="SMART" id="SM00260">
    <property type="entry name" value="CheW"/>
    <property type="match status" value="1"/>
</dbReference>
<keyword evidence="3" id="KW-1185">Reference proteome</keyword>
<dbReference type="OrthoDB" id="9794382at2"/>
<dbReference type="Proteomes" id="UP000287969">
    <property type="component" value="Chromosome"/>
</dbReference>
<dbReference type="EMBL" id="CP035282">
    <property type="protein sequence ID" value="QAT61630.1"/>
    <property type="molecule type" value="Genomic_DNA"/>
</dbReference>
<gene>
    <name evidence="2" type="ORF">EQM13_08550</name>
</gene>
<proteinExistence type="predicted"/>
<evidence type="ECO:0000313" key="3">
    <source>
        <dbReference type="Proteomes" id="UP000287969"/>
    </source>
</evidence>
<dbReference type="KEGG" id="spoa:EQM13_08550"/>
<dbReference type="SUPFAM" id="SSF50341">
    <property type="entry name" value="CheW-like"/>
    <property type="match status" value="1"/>
</dbReference>
<feature type="domain" description="CheW-like" evidence="1">
    <location>
        <begin position="5"/>
        <end position="141"/>
    </location>
</feature>
<dbReference type="GO" id="GO:0007165">
    <property type="term" value="P:signal transduction"/>
    <property type="evidence" value="ECO:0007669"/>
    <property type="project" value="InterPro"/>
</dbReference>
<protein>
    <submittedName>
        <fullName evidence="2">Chemotaxis protein CheW</fullName>
    </submittedName>
</protein>
<sequence>MASDLNKYVIFKLIDEYYGLDIENVISVEKMQEFTRVPNAPSYVRGVINLRGEVIPVIDLREKLGLKLKSTDENTRIIIVSESEINLGIVVDSSSEVLEIQRSLIDKPLASEEESNNYLKGIGKVDGRLIIIIDLEKLIEA</sequence>